<feature type="compositionally biased region" description="Low complexity" evidence="1">
    <location>
        <begin position="129"/>
        <end position="155"/>
    </location>
</feature>
<gene>
    <name evidence="2" type="ORF">P154DRAFT_523157</name>
</gene>
<keyword evidence="3" id="KW-1185">Reference proteome</keyword>
<evidence type="ECO:0000256" key="1">
    <source>
        <dbReference type="SAM" id="MobiDB-lite"/>
    </source>
</evidence>
<name>A0A6A5WCK0_9PLEO</name>
<evidence type="ECO:0000313" key="2">
    <source>
        <dbReference type="EMBL" id="KAF1999603.1"/>
    </source>
</evidence>
<sequence length="171" mass="18838">MFTASHGSFQKLQGGSPLRTFLQAFLFLSHTQQSITPTPSLRLSLLIHLPISRSAHHTPHAHHNYDSRSIASFRLHIPRKDFRSKMPGSKGGKSGKKPAKRSEKNETNPPLNRPDSPMDNARNNTAGQSHSQTNSATAHTTSNSSLSMSAHNSLSCREPPISVSHPFSEWI</sequence>
<dbReference type="AlphaFoldDB" id="A0A6A5WCK0"/>
<feature type="region of interest" description="Disordered" evidence="1">
    <location>
        <begin position="78"/>
        <end position="171"/>
    </location>
</feature>
<evidence type="ECO:0000313" key="3">
    <source>
        <dbReference type="Proteomes" id="UP000799779"/>
    </source>
</evidence>
<reference evidence="2" key="1">
    <citation type="journal article" date="2020" name="Stud. Mycol.">
        <title>101 Dothideomycetes genomes: a test case for predicting lifestyles and emergence of pathogens.</title>
        <authorList>
            <person name="Haridas S."/>
            <person name="Albert R."/>
            <person name="Binder M."/>
            <person name="Bloem J."/>
            <person name="Labutti K."/>
            <person name="Salamov A."/>
            <person name="Andreopoulos B."/>
            <person name="Baker S."/>
            <person name="Barry K."/>
            <person name="Bills G."/>
            <person name="Bluhm B."/>
            <person name="Cannon C."/>
            <person name="Castanera R."/>
            <person name="Culley D."/>
            <person name="Daum C."/>
            <person name="Ezra D."/>
            <person name="Gonzalez J."/>
            <person name="Henrissat B."/>
            <person name="Kuo A."/>
            <person name="Liang C."/>
            <person name="Lipzen A."/>
            <person name="Lutzoni F."/>
            <person name="Magnuson J."/>
            <person name="Mondo S."/>
            <person name="Nolan M."/>
            <person name="Ohm R."/>
            <person name="Pangilinan J."/>
            <person name="Park H.-J."/>
            <person name="Ramirez L."/>
            <person name="Alfaro M."/>
            <person name="Sun H."/>
            <person name="Tritt A."/>
            <person name="Yoshinaga Y."/>
            <person name="Zwiers L.-H."/>
            <person name="Turgeon B."/>
            <person name="Goodwin S."/>
            <person name="Spatafora J."/>
            <person name="Crous P."/>
            <person name="Grigoriev I."/>
        </authorList>
    </citation>
    <scope>NUCLEOTIDE SEQUENCE</scope>
    <source>
        <strain evidence="2">CBS 123094</strain>
    </source>
</reference>
<organism evidence="2 3">
    <name type="scientific">Amniculicola lignicola CBS 123094</name>
    <dbReference type="NCBI Taxonomy" id="1392246"/>
    <lineage>
        <taxon>Eukaryota</taxon>
        <taxon>Fungi</taxon>
        <taxon>Dikarya</taxon>
        <taxon>Ascomycota</taxon>
        <taxon>Pezizomycotina</taxon>
        <taxon>Dothideomycetes</taxon>
        <taxon>Pleosporomycetidae</taxon>
        <taxon>Pleosporales</taxon>
        <taxon>Amniculicolaceae</taxon>
        <taxon>Amniculicola</taxon>
    </lineage>
</organism>
<protein>
    <submittedName>
        <fullName evidence="2">Uncharacterized protein</fullName>
    </submittedName>
</protein>
<dbReference type="Proteomes" id="UP000799779">
    <property type="component" value="Unassembled WGS sequence"/>
</dbReference>
<proteinExistence type="predicted"/>
<accession>A0A6A5WCK0</accession>
<dbReference type="EMBL" id="ML977594">
    <property type="protein sequence ID" value="KAF1999603.1"/>
    <property type="molecule type" value="Genomic_DNA"/>
</dbReference>